<dbReference type="InterPro" id="IPR006379">
    <property type="entry name" value="HAD-SF_hydro_IIB"/>
</dbReference>
<sequence length="272" mass="30768">MTIKHLFSDMDGTLLNSQGRLSDRNAEIIRDSKLPFTLVSARAPREMQGAIDKLGLRTEQIAFNGGLIFKPNGTDYEVIDQNPISLQTVWQILPLVRTHFPHVSVSFYDLQHWYTERVDRLIRFEEKLVQQSAAKISYADYFADPSRVVFKIMLITFDPDELAHLKTFMNGVGLQGVSIQQTGEAYLEITSQQAKKSRGIRYVLHQTHLEKAETAAFGDSYNDLPMFAEVGRAIVMNDALPAIKAQGDFITKSNDEDGVGYAIKHFINQGRR</sequence>
<dbReference type="STRING" id="81857.IV38_GL001572"/>
<dbReference type="Proteomes" id="UP000051751">
    <property type="component" value="Unassembled WGS sequence"/>
</dbReference>
<accession>A0A0R2FSJ3</accession>
<dbReference type="Proteomes" id="UP000051645">
    <property type="component" value="Unassembled WGS sequence"/>
</dbReference>
<comment type="caution">
    <text evidence="1">The sequence shown here is derived from an EMBL/GenBank/DDBJ whole genome shotgun (WGS) entry which is preliminary data.</text>
</comment>
<dbReference type="CDD" id="cd07516">
    <property type="entry name" value="HAD_Pase"/>
    <property type="match status" value="1"/>
</dbReference>
<dbReference type="GO" id="GO:0000287">
    <property type="term" value="F:magnesium ion binding"/>
    <property type="evidence" value="ECO:0007669"/>
    <property type="project" value="TreeGrafter"/>
</dbReference>
<dbReference type="EMBL" id="JQAZ01000005">
    <property type="protein sequence ID" value="KRN31001.1"/>
    <property type="molecule type" value="Genomic_DNA"/>
</dbReference>
<protein>
    <submittedName>
        <fullName evidence="1">Cof-like hydrolase</fullName>
    </submittedName>
</protein>
<dbReference type="SUPFAM" id="SSF56784">
    <property type="entry name" value="HAD-like"/>
    <property type="match status" value="1"/>
</dbReference>
<dbReference type="SFLD" id="SFLDS00003">
    <property type="entry name" value="Haloacid_Dehalogenase"/>
    <property type="match status" value="1"/>
</dbReference>
<dbReference type="GO" id="GO:0016791">
    <property type="term" value="F:phosphatase activity"/>
    <property type="evidence" value="ECO:0007669"/>
    <property type="project" value="TreeGrafter"/>
</dbReference>
<dbReference type="Gene3D" id="3.30.1240.10">
    <property type="match status" value="1"/>
</dbReference>
<dbReference type="AlphaFoldDB" id="A0A0R2FSJ3"/>
<keyword evidence="1" id="KW-0378">Hydrolase</keyword>
<dbReference type="NCBIfam" id="TIGR00099">
    <property type="entry name" value="Cof-subfamily"/>
    <property type="match status" value="1"/>
</dbReference>
<dbReference type="Gene3D" id="3.40.50.1000">
    <property type="entry name" value="HAD superfamily/HAD-like"/>
    <property type="match status" value="1"/>
</dbReference>
<dbReference type="GO" id="GO:0005829">
    <property type="term" value="C:cytosol"/>
    <property type="evidence" value="ECO:0007669"/>
    <property type="project" value="TreeGrafter"/>
</dbReference>
<dbReference type="EMBL" id="JQAT01000004">
    <property type="protein sequence ID" value="KRN28122.1"/>
    <property type="molecule type" value="Genomic_DNA"/>
</dbReference>
<dbReference type="NCBIfam" id="TIGR01484">
    <property type="entry name" value="HAD-SF-IIB"/>
    <property type="match status" value="1"/>
</dbReference>
<reference evidence="3 4" key="1">
    <citation type="journal article" date="2015" name="Genome Announc.">
        <title>Expanding the biotechnology potential of lactobacilli through comparative genomics of 213 strains and associated genera.</title>
        <authorList>
            <person name="Sun Z."/>
            <person name="Harris H.M."/>
            <person name="McCann A."/>
            <person name="Guo C."/>
            <person name="Argimon S."/>
            <person name="Zhang W."/>
            <person name="Yang X."/>
            <person name="Jeffery I.B."/>
            <person name="Cooney J.C."/>
            <person name="Kagawa T.F."/>
            <person name="Liu W."/>
            <person name="Song Y."/>
            <person name="Salvetti E."/>
            <person name="Wrobel A."/>
            <person name="Rasinkangas P."/>
            <person name="Parkhill J."/>
            <person name="Rea M.C."/>
            <person name="O'Sullivan O."/>
            <person name="Ritari J."/>
            <person name="Douillard F.P."/>
            <person name="Paul Ross R."/>
            <person name="Yang R."/>
            <person name="Briner A.E."/>
            <person name="Felis G.E."/>
            <person name="de Vos W.M."/>
            <person name="Barrangou R."/>
            <person name="Klaenhammer T.R."/>
            <person name="Caufield P.W."/>
            <person name="Cui Y."/>
            <person name="Zhang H."/>
            <person name="O'Toole P.W."/>
        </authorList>
    </citation>
    <scope>NUCLEOTIDE SEQUENCE [LARGE SCALE GENOMIC DNA]</scope>
    <source>
        <strain evidence="1 4">ATCC BAA-66</strain>
        <strain evidence="2 3">DSM 13344</strain>
    </source>
</reference>
<dbReference type="PANTHER" id="PTHR10000:SF8">
    <property type="entry name" value="HAD SUPERFAMILY HYDROLASE-LIKE, TYPE 3"/>
    <property type="match status" value="1"/>
</dbReference>
<evidence type="ECO:0000313" key="1">
    <source>
        <dbReference type="EMBL" id="KRN28122.1"/>
    </source>
</evidence>
<dbReference type="InterPro" id="IPR000150">
    <property type="entry name" value="Cof"/>
</dbReference>
<dbReference type="Pfam" id="PF08282">
    <property type="entry name" value="Hydrolase_3"/>
    <property type="match status" value="1"/>
</dbReference>
<evidence type="ECO:0000313" key="2">
    <source>
        <dbReference type="EMBL" id="KRN31001.1"/>
    </source>
</evidence>
<evidence type="ECO:0000313" key="3">
    <source>
        <dbReference type="Proteomes" id="UP000051645"/>
    </source>
</evidence>
<dbReference type="InterPro" id="IPR036412">
    <property type="entry name" value="HAD-like_sf"/>
</dbReference>
<dbReference type="OrthoDB" id="9790031at2"/>
<organism evidence="1 4">
    <name type="scientific">Lactobacillus selangorensis</name>
    <dbReference type="NCBI Taxonomy" id="81857"/>
    <lineage>
        <taxon>Bacteria</taxon>
        <taxon>Bacillati</taxon>
        <taxon>Bacillota</taxon>
        <taxon>Bacilli</taxon>
        <taxon>Lactobacillales</taxon>
        <taxon>Lactobacillaceae</taxon>
        <taxon>Lactobacillus</taxon>
    </lineage>
</organism>
<dbReference type="RefSeq" id="WP_057770177.1">
    <property type="nucleotide sequence ID" value="NZ_JQAT01000004.1"/>
</dbReference>
<keyword evidence="3" id="KW-1185">Reference proteome</keyword>
<dbReference type="InterPro" id="IPR023214">
    <property type="entry name" value="HAD_sf"/>
</dbReference>
<proteinExistence type="predicted"/>
<dbReference type="SFLD" id="SFLDG01140">
    <property type="entry name" value="C2.B:_Phosphomannomutase_and_P"/>
    <property type="match status" value="1"/>
</dbReference>
<dbReference type="PANTHER" id="PTHR10000">
    <property type="entry name" value="PHOSPHOSERINE PHOSPHATASE"/>
    <property type="match status" value="1"/>
</dbReference>
<gene>
    <name evidence="1" type="ORF">IV38_GL001572</name>
    <name evidence="2" type="ORF">IV40_GL001643</name>
</gene>
<dbReference type="PATRIC" id="fig|81857.3.peg.1583"/>
<name>A0A0R2FSJ3_9LACO</name>
<evidence type="ECO:0000313" key="4">
    <source>
        <dbReference type="Proteomes" id="UP000051751"/>
    </source>
</evidence>